<dbReference type="PANTHER" id="PTHR43685:SF3">
    <property type="entry name" value="SLR2126 PROTEIN"/>
    <property type="match status" value="1"/>
</dbReference>
<accession>A0A1W6MJ79</accession>
<dbReference type="PANTHER" id="PTHR43685">
    <property type="entry name" value="GLYCOSYLTRANSFERASE"/>
    <property type="match status" value="1"/>
</dbReference>
<dbReference type="EMBL" id="CP019344">
    <property type="protein sequence ID" value="ARN77650.1"/>
    <property type="molecule type" value="Genomic_DNA"/>
</dbReference>
<feature type="domain" description="Glycosyltransferase 2-like" evidence="2">
    <location>
        <begin position="5"/>
        <end position="154"/>
    </location>
</feature>
<proteinExistence type="predicted"/>
<dbReference type="Pfam" id="PF02709">
    <property type="entry name" value="Glyco_transf_7C"/>
    <property type="match status" value="1"/>
</dbReference>
<feature type="domain" description="Galactosyltransferase C-terminal" evidence="3">
    <location>
        <begin position="165"/>
        <end position="228"/>
    </location>
</feature>
<dbReference type="GO" id="GO:0016740">
    <property type="term" value="F:transferase activity"/>
    <property type="evidence" value="ECO:0007669"/>
    <property type="project" value="UniProtKB-KW"/>
</dbReference>
<evidence type="ECO:0000259" key="2">
    <source>
        <dbReference type="Pfam" id="PF00535"/>
    </source>
</evidence>
<sequence>MTSALVVTTYNWPEALSIQLKSIERLTKLPDQVIIADDGSGKETLEVIEQFKSKSDLNVKHVWHEDRGFRRSAILNKAIAQCDADYIIQSDGDCILHHSFVDDHLRHSAANTYLHGSRVNIQKELADKILESQQYNLNVFSQGIKKRMRALHLPVLSTMNKAEQFLSKKIRGCNLSYWRKDFLNVNGYNEDIEGWGKEDSELILRMLNSGVSGKRLKFAAIVFHLWHKEQDKSGVEANIRLEEKTRNENISWIENGVAKYL</sequence>
<dbReference type="InterPro" id="IPR050834">
    <property type="entry name" value="Glycosyltransf_2"/>
</dbReference>
<dbReference type="InterPro" id="IPR027791">
    <property type="entry name" value="Galactosyl_T_C"/>
</dbReference>
<evidence type="ECO:0000313" key="5">
    <source>
        <dbReference type="Proteomes" id="UP000193431"/>
    </source>
</evidence>
<dbReference type="SUPFAM" id="SSF53448">
    <property type="entry name" value="Nucleotide-diphospho-sugar transferases"/>
    <property type="match status" value="1"/>
</dbReference>
<evidence type="ECO:0000313" key="4">
    <source>
        <dbReference type="EMBL" id="ARN77650.1"/>
    </source>
</evidence>
<keyword evidence="1 4" id="KW-0808">Transferase</keyword>
<dbReference type="Gene3D" id="3.90.550.10">
    <property type="entry name" value="Spore Coat Polysaccharide Biosynthesis Protein SpsA, Chain A"/>
    <property type="match status" value="1"/>
</dbReference>
<evidence type="ECO:0000256" key="1">
    <source>
        <dbReference type="ARBA" id="ARBA00022679"/>
    </source>
</evidence>
<dbReference type="Pfam" id="PF00535">
    <property type="entry name" value="Glycos_transf_2"/>
    <property type="match status" value="1"/>
</dbReference>
<reference evidence="4 5" key="1">
    <citation type="submission" date="2016-11" db="EMBL/GenBank/DDBJ databases">
        <title>Trade-off between light-utilization and light-protection in marine flavobacteria.</title>
        <authorList>
            <person name="Kumagai Y."/>
        </authorList>
    </citation>
    <scope>NUCLEOTIDE SEQUENCE [LARGE SCALE GENOMIC DNA]</scope>
    <source>
        <strain evidence="4 5">JCM 13191</strain>
    </source>
</reference>
<dbReference type="Proteomes" id="UP000193431">
    <property type="component" value="Chromosome"/>
</dbReference>
<dbReference type="AlphaFoldDB" id="A0A1W6MJ79"/>
<protein>
    <submittedName>
        <fullName evidence="4">Glycosyl transferase</fullName>
    </submittedName>
</protein>
<dbReference type="InterPro" id="IPR029044">
    <property type="entry name" value="Nucleotide-diphossugar_trans"/>
</dbReference>
<keyword evidence="5" id="KW-1185">Reference proteome</keyword>
<dbReference type="RefSeq" id="WP_085766450.1">
    <property type="nucleotide sequence ID" value="NZ_CP019344.1"/>
</dbReference>
<dbReference type="CDD" id="cd06420">
    <property type="entry name" value="GT2_Chondriotin_Pol_N"/>
    <property type="match status" value="1"/>
</dbReference>
<evidence type="ECO:0000259" key="3">
    <source>
        <dbReference type="Pfam" id="PF02709"/>
    </source>
</evidence>
<dbReference type="InterPro" id="IPR001173">
    <property type="entry name" value="Glyco_trans_2-like"/>
</dbReference>
<dbReference type="STRING" id="331648.BST97_06375"/>
<organism evidence="4 5">
    <name type="scientific">Nonlabens spongiae</name>
    <dbReference type="NCBI Taxonomy" id="331648"/>
    <lineage>
        <taxon>Bacteria</taxon>
        <taxon>Pseudomonadati</taxon>
        <taxon>Bacteroidota</taxon>
        <taxon>Flavobacteriia</taxon>
        <taxon>Flavobacteriales</taxon>
        <taxon>Flavobacteriaceae</taxon>
        <taxon>Nonlabens</taxon>
    </lineage>
</organism>
<dbReference type="OrthoDB" id="9801954at2"/>
<gene>
    <name evidence="4" type="ORF">BST97_06375</name>
</gene>
<name>A0A1W6MJ79_9FLAO</name>